<geneLocation type="plasmid" evidence="1 2">
    <name>pBealeia3</name>
</geneLocation>
<name>A0ABZ2C8K9_9PROT</name>
<sequence length="54" mass="6148">MQIDKVKLGGVAQKIMIKCCRFSRDQVVEHVQKTLVSVIELIDKARTRIGDHVN</sequence>
<keyword evidence="1" id="KW-0614">Plasmid</keyword>
<protein>
    <submittedName>
        <fullName evidence="1">Uncharacterized protein</fullName>
    </submittedName>
</protein>
<evidence type="ECO:0000313" key="1">
    <source>
        <dbReference type="EMBL" id="WVX67820.1"/>
    </source>
</evidence>
<gene>
    <name evidence="1" type="ORF">Bealeia1_02039</name>
</gene>
<evidence type="ECO:0000313" key="2">
    <source>
        <dbReference type="Proteomes" id="UP001330434"/>
    </source>
</evidence>
<accession>A0ABZ2C8K9</accession>
<organism evidence="1 2">
    <name type="scientific">Candidatus Bealeia paramacronuclearis</name>
    <dbReference type="NCBI Taxonomy" id="1921001"/>
    <lineage>
        <taxon>Bacteria</taxon>
        <taxon>Pseudomonadati</taxon>
        <taxon>Pseudomonadota</taxon>
        <taxon>Alphaproteobacteria</taxon>
        <taxon>Holosporales</taxon>
        <taxon>Holosporaceae</taxon>
        <taxon>Candidatus Bealeia</taxon>
    </lineage>
</organism>
<keyword evidence="2" id="KW-1185">Reference proteome</keyword>
<dbReference type="EMBL" id="CP133273">
    <property type="protein sequence ID" value="WVX67820.1"/>
    <property type="molecule type" value="Genomic_DNA"/>
</dbReference>
<dbReference type="Proteomes" id="UP001330434">
    <property type="component" value="Plasmid pBealeia3"/>
</dbReference>
<proteinExistence type="predicted"/>
<reference evidence="1 2" key="1">
    <citation type="journal article" date="2024" name="Environ. Microbiol.">
        <title>Novel evolutionary insights on the interactions of the Holosporales (Alphaproteobacteria) with eukaryotic hosts from comparative genomics.</title>
        <authorList>
            <person name="Giovannini M."/>
            <person name="Petroni G."/>
            <person name="Castelli M."/>
        </authorList>
    </citation>
    <scope>NUCLEOTIDE SEQUENCE [LARGE SCALE GENOMIC DNA]</scope>
    <source>
        <strain evidence="1 2">US_Bl 15I1</strain>
    </source>
</reference>